<keyword evidence="7" id="KW-0406">Ion transport</keyword>
<evidence type="ECO:0000313" key="13">
    <source>
        <dbReference type="EMBL" id="DAZ96000.1"/>
    </source>
</evidence>
<dbReference type="GO" id="GO:0015986">
    <property type="term" value="P:proton motive force-driven ATP synthesis"/>
    <property type="evidence" value="ECO:0007669"/>
    <property type="project" value="InterPro"/>
</dbReference>
<feature type="non-terminal residue" evidence="13">
    <location>
        <position position="1"/>
    </location>
</feature>
<dbReference type="SUPFAM" id="SSF161065">
    <property type="entry name" value="ATP synthase D chain-like"/>
    <property type="match status" value="1"/>
</dbReference>
<evidence type="ECO:0000256" key="9">
    <source>
        <dbReference type="ARBA" id="ARBA00023136"/>
    </source>
</evidence>
<dbReference type="Gene3D" id="1.20.58.70">
    <property type="match status" value="1"/>
</dbReference>
<dbReference type="SUPFAM" id="SSF47661">
    <property type="entry name" value="t-snare proteins"/>
    <property type="match status" value="1"/>
</dbReference>
<reference evidence="13" key="1">
    <citation type="submission" date="2022-11" db="EMBL/GenBank/DDBJ databases">
        <authorList>
            <person name="Morgan W.R."/>
            <person name="Tartar A."/>
        </authorList>
    </citation>
    <scope>NUCLEOTIDE SEQUENCE</scope>
    <source>
        <strain evidence="13">ARSEF 373</strain>
    </source>
</reference>
<name>A0AAV2YPI4_9STRA</name>
<dbReference type="Proteomes" id="UP001146120">
    <property type="component" value="Unassembled WGS sequence"/>
</dbReference>
<protein>
    <recommendedName>
        <fullName evidence="12">t-SNARE coiled-coil homology domain-containing protein</fullName>
    </recommendedName>
</protein>
<feature type="region of interest" description="Disordered" evidence="11">
    <location>
        <begin position="171"/>
        <end position="206"/>
    </location>
</feature>
<keyword evidence="5" id="KW-0375">Hydrogen ion transport</keyword>
<feature type="coiled-coil region" evidence="10">
    <location>
        <begin position="518"/>
        <end position="545"/>
    </location>
</feature>
<reference evidence="13" key="2">
    <citation type="journal article" date="2023" name="Microbiol Resour">
        <title>Decontamination and Annotation of the Draft Genome Sequence of the Oomycete Lagenidium giganteum ARSEF 373.</title>
        <authorList>
            <person name="Morgan W.R."/>
            <person name="Tartar A."/>
        </authorList>
    </citation>
    <scope>NUCLEOTIDE SEQUENCE</scope>
    <source>
        <strain evidence="13">ARSEF 373</strain>
    </source>
</reference>
<dbReference type="PROSITE" id="PS50192">
    <property type="entry name" value="T_SNARE"/>
    <property type="match status" value="1"/>
</dbReference>
<keyword evidence="4" id="KW-0138">CF(0)</keyword>
<evidence type="ECO:0000256" key="2">
    <source>
        <dbReference type="ARBA" id="ARBA00006842"/>
    </source>
</evidence>
<evidence type="ECO:0000259" key="12">
    <source>
        <dbReference type="PROSITE" id="PS50192"/>
    </source>
</evidence>
<dbReference type="GO" id="GO:0016192">
    <property type="term" value="P:vesicle-mediated transport"/>
    <property type="evidence" value="ECO:0007669"/>
    <property type="project" value="InterPro"/>
</dbReference>
<evidence type="ECO:0000256" key="6">
    <source>
        <dbReference type="ARBA" id="ARBA00022792"/>
    </source>
</evidence>
<evidence type="ECO:0000256" key="4">
    <source>
        <dbReference type="ARBA" id="ARBA00022547"/>
    </source>
</evidence>
<sequence>ESGAGTNMAENRTQDFLSVCAHFNQRKGAIHEQKPRTPIQENVQFNAAASDISKEVYQASKRLQQLTQLVRQNNMFNDPTEAINELAVLVKKDITMINKQLDNLQEYVDSRRNSYASKQVATHSDAIVSLMKSDLMATTRGFKDILEVRQENMKFQHNRRARYGKAAPTALGKPLAFRPPNSQQGQGGSNALPRPDGVSGGHESNEETAPLISTMNQAQIVAEQQNYTEARAEAVTQIESHIVDIGQLFGRLSTLIHEQGDLVRRIDDNVEDTVMNVQAGENELLKYFTSLSNNRMLAAKVSAILFVFLIFFIAEGQSYDGGTLSSDTSTHEALLSFSVRRTHERAKATNKHTSGRQAPNRNERLFRHAALHLLPSSLHQRNAFDVVHVVRLKERSARGNMLKLRQQVVRRIANQRSLEWDTISKKVSDPRARAALDSLRNVHGEIQSEAREYLKEPEAIGFDYYRSVIKNKELVNAMEENYKNIVFPTITPEDLDKVTADTPAELRINEKETIDQLFAQLNEKVSDSKHRIEELKELISLMEETRTTLDTSMDEVTAMYPEVHEEIDDEIANYDWEKDTQG</sequence>
<proteinExistence type="inferred from homology"/>
<dbReference type="AlphaFoldDB" id="A0AAV2YPI4"/>
<dbReference type="InterPro" id="IPR000727">
    <property type="entry name" value="T_SNARE_dom"/>
</dbReference>
<dbReference type="Pfam" id="PF05739">
    <property type="entry name" value="SNARE"/>
    <property type="match status" value="1"/>
</dbReference>
<evidence type="ECO:0000256" key="3">
    <source>
        <dbReference type="ARBA" id="ARBA00022448"/>
    </source>
</evidence>
<dbReference type="InterPro" id="IPR010989">
    <property type="entry name" value="SNARE"/>
</dbReference>
<organism evidence="13 14">
    <name type="scientific">Lagenidium giganteum</name>
    <dbReference type="NCBI Taxonomy" id="4803"/>
    <lineage>
        <taxon>Eukaryota</taxon>
        <taxon>Sar</taxon>
        <taxon>Stramenopiles</taxon>
        <taxon>Oomycota</taxon>
        <taxon>Peronosporomycetes</taxon>
        <taxon>Pythiales</taxon>
        <taxon>Pythiaceae</taxon>
    </lineage>
</organism>
<dbReference type="InterPro" id="IPR036228">
    <property type="entry name" value="ATP_synth_F0_dsu_sf_mt"/>
</dbReference>
<dbReference type="GO" id="GO:0045259">
    <property type="term" value="C:proton-transporting ATP synthase complex"/>
    <property type="evidence" value="ECO:0007669"/>
    <property type="project" value="UniProtKB-KW"/>
</dbReference>
<accession>A0AAV2YPI4</accession>
<comment type="subcellular location">
    <subcellularLocation>
        <location evidence="1">Mitochondrion inner membrane</location>
    </subcellularLocation>
</comment>
<dbReference type="GO" id="GO:0015078">
    <property type="term" value="F:proton transmembrane transporter activity"/>
    <property type="evidence" value="ECO:0007669"/>
    <property type="project" value="InterPro"/>
</dbReference>
<dbReference type="Gene3D" id="6.10.280.70">
    <property type="match status" value="1"/>
</dbReference>
<keyword evidence="3" id="KW-0813">Transport</keyword>
<dbReference type="EMBL" id="DAKRPA010000182">
    <property type="protein sequence ID" value="DAZ96000.1"/>
    <property type="molecule type" value="Genomic_DNA"/>
</dbReference>
<keyword evidence="14" id="KW-1185">Reference proteome</keyword>
<gene>
    <name evidence="13" type="ORF">N0F65_009301</name>
</gene>
<evidence type="ECO:0000256" key="10">
    <source>
        <dbReference type="SAM" id="Coils"/>
    </source>
</evidence>
<keyword evidence="10" id="KW-0175">Coiled coil</keyword>
<keyword evidence="6" id="KW-0999">Mitochondrion inner membrane</keyword>
<dbReference type="InterPro" id="IPR008689">
    <property type="entry name" value="ATP_synth_F0_dsu_mt"/>
</dbReference>
<evidence type="ECO:0000256" key="7">
    <source>
        <dbReference type="ARBA" id="ARBA00023065"/>
    </source>
</evidence>
<dbReference type="CDD" id="cd15844">
    <property type="entry name" value="SNARE_syntaxin5"/>
    <property type="match status" value="1"/>
</dbReference>
<evidence type="ECO:0000256" key="1">
    <source>
        <dbReference type="ARBA" id="ARBA00004273"/>
    </source>
</evidence>
<evidence type="ECO:0000256" key="5">
    <source>
        <dbReference type="ARBA" id="ARBA00022781"/>
    </source>
</evidence>
<comment type="caution">
    <text evidence="13">The sequence shown here is derived from an EMBL/GenBank/DDBJ whole genome shotgun (WGS) entry which is preliminary data.</text>
</comment>
<dbReference type="GO" id="GO:0005743">
    <property type="term" value="C:mitochondrial inner membrane"/>
    <property type="evidence" value="ECO:0007669"/>
    <property type="project" value="UniProtKB-SubCell"/>
</dbReference>
<evidence type="ECO:0000313" key="14">
    <source>
        <dbReference type="Proteomes" id="UP001146120"/>
    </source>
</evidence>
<keyword evidence="8" id="KW-0496">Mitochondrion</keyword>
<keyword evidence="9" id="KW-0472">Membrane</keyword>
<dbReference type="SMART" id="SM00397">
    <property type="entry name" value="t_SNARE"/>
    <property type="match status" value="1"/>
</dbReference>
<comment type="similarity">
    <text evidence="2">Belongs to the ATPase d subunit family.</text>
</comment>
<dbReference type="PANTHER" id="PTHR12700">
    <property type="entry name" value="ATP SYNTHASE SUBUNIT D, MITOCHONDRIAL"/>
    <property type="match status" value="1"/>
</dbReference>
<dbReference type="Pfam" id="PF05873">
    <property type="entry name" value="Mt_ATP-synt_D"/>
    <property type="match status" value="1"/>
</dbReference>
<evidence type="ECO:0000256" key="8">
    <source>
        <dbReference type="ARBA" id="ARBA00023128"/>
    </source>
</evidence>
<feature type="domain" description="T-SNARE coiled-coil homology" evidence="12">
    <location>
        <begin position="225"/>
        <end position="287"/>
    </location>
</feature>
<evidence type="ECO:0000256" key="11">
    <source>
        <dbReference type="SAM" id="MobiDB-lite"/>
    </source>
</evidence>